<keyword evidence="1" id="KW-0808">Transferase</keyword>
<accession>F0ZZJ7</accession>
<evidence type="ECO:0000259" key="3">
    <source>
        <dbReference type="PROSITE" id="PS51059"/>
    </source>
</evidence>
<feature type="domain" description="PARP catalytic" evidence="3">
    <location>
        <begin position="7"/>
        <end position="211"/>
    </location>
</feature>
<feature type="region of interest" description="Disordered" evidence="2">
    <location>
        <begin position="192"/>
        <end position="232"/>
    </location>
</feature>
<dbReference type="PANTHER" id="PTHR45740:SF2">
    <property type="entry name" value="POLY [ADP-RIBOSE] POLYMERASE"/>
    <property type="match status" value="1"/>
</dbReference>
<feature type="compositionally biased region" description="Basic and acidic residues" evidence="2">
    <location>
        <begin position="211"/>
        <end position="226"/>
    </location>
</feature>
<dbReference type="EC" id="2.4.2.-" evidence="1"/>
<dbReference type="RefSeq" id="XP_003292842.1">
    <property type="nucleotide sequence ID" value="XM_003292794.1"/>
</dbReference>
<dbReference type="Gene3D" id="3.90.228.10">
    <property type="match status" value="1"/>
</dbReference>
<dbReference type="GO" id="GO:0003950">
    <property type="term" value="F:NAD+ poly-ADP-ribosyltransferase activity"/>
    <property type="evidence" value="ECO:0007669"/>
    <property type="project" value="UniProtKB-UniRule"/>
</dbReference>
<dbReference type="VEuPathDB" id="AmoebaDB:DICPUDRAFT_83441"/>
<keyword evidence="1" id="KW-0520">NAD</keyword>
<dbReference type="KEGG" id="dpp:DICPUDRAFT_83441"/>
<dbReference type="Proteomes" id="UP000001064">
    <property type="component" value="Unassembled WGS sequence"/>
</dbReference>
<dbReference type="InterPro" id="IPR051712">
    <property type="entry name" value="ARTD-AVP"/>
</dbReference>
<dbReference type="PANTHER" id="PTHR45740">
    <property type="entry name" value="POLY [ADP-RIBOSE] POLYMERASE"/>
    <property type="match status" value="1"/>
</dbReference>
<dbReference type="InterPro" id="IPR012317">
    <property type="entry name" value="Poly(ADP-ribose)pol_cat_dom"/>
</dbReference>
<feature type="compositionally biased region" description="Low complexity" evidence="2">
    <location>
        <begin position="195"/>
        <end position="206"/>
    </location>
</feature>
<sequence length="360" mass="41437">MFQRGIYPTKWKETTEEVSLVEINKEDSEYSQVKERFDETLSNDFKIEKIERVQNKSIWRSYYSSLEDYKTKYNNVNENFLESTLFHGTRGNDPTMVYKNDIGFDIKNSSDGSFGVGLYFSENASNSLSFSHELPNGQFQFFLCRVILGNGSNVSNQDLIECQDSIKKDGIYVLKENNRSYPDYLITYSKKESANNNKLPNTKTTTRANKKKENNKNKNDKNKNNDSDDNINDEERELQLALSLSMPEHDEDYELALALQLSAQDYTGENKNKDDITTTTTTTTTEIDNPYKKTTTTTSNTNSTANFENSEEYDDYELALALEISKAESNINTWTNKKRNNSNDENNDSGNESKKKKKKN</sequence>
<gene>
    <name evidence="4" type="ORF">DICPUDRAFT_83441</name>
</gene>
<dbReference type="eggNOG" id="ENOG502S6U3">
    <property type="taxonomic scope" value="Eukaryota"/>
</dbReference>
<evidence type="ECO:0000313" key="5">
    <source>
        <dbReference type="Proteomes" id="UP000001064"/>
    </source>
</evidence>
<evidence type="ECO:0000256" key="1">
    <source>
        <dbReference type="RuleBase" id="RU362114"/>
    </source>
</evidence>
<dbReference type="OMA" id="EDHENDY"/>
<protein>
    <recommendedName>
        <fullName evidence="1">Poly [ADP-ribose] polymerase</fullName>
        <shortName evidence="1">PARP</shortName>
        <ecNumber evidence="1">2.4.2.-</ecNumber>
    </recommendedName>
</protein>
<dbReference type="SUPFAM" id="SSF56399">
    <property type="entry name" value="ADP-ribosylation"/>
    <property type="match status" value="1"/>
</dbReference>
<name>F0ZZJ7_DICPU</name>
<keyword evidence="5" id="KW-1185">Reference proteome</keyword>
<reference evidence="5" key="1">
    <citation type="journal article" date="2011" name="Genome Biol.">
        <title>Comparative genomics of the social amoebae Dictyostelium discoideum and Dictyostelium purpureum.</title>
        <authorList>
            <consortium name="US DOE Joint Genome Institute (JGI-PGF)"/>
            <person name="Sucgang R."/>
            <person name="Kuo A."/>
            <person name="Tian X."/>
            <person name="Salerno W."/>
            <person name="Parikh A."/>
            <person name="Feasley C.L."/>
            <person name="Dalin E."/>
            <person name="Tu H."/>
            <person name="Huang E."/>
            <person name="Barry K."/>
            <person name="Lindquist E."/>
            <person name="Shapiro H."/>
            <person name="Bruce D."/>
            <person name="Schmutz J."/>
            <person name="Salamov A."/>
            <person name="Fey P."/>
            <person name="Gaudet P."/>
            <person name="Anjard C."/>
            <person name="Babu M.M."/>
            <person name="Basu S."/>
            <person name="Bushmanova Y."/>
            <person name="van der Wel H."/>
            <person name="Katoh-Kurasawa M."/>
            <person name="Dinh C."/>
            <person name="Coutinho P.M."/>
            <person name="Saito T."/>
            <person name="Elias M."/>
            <person name="Schaap P."/>
            <person name="Kay R.R."/>
            <person name="Henrissat B."/>
            <person name="Eichinger L."/>
            <person name="Rivero F."/>
            <person name="Putnam N.H."/>
            <person name="West C.M."/>
            <person name="Loomis W.F."/>
            <person name="Chisholm R.L."/>
            <person name="Shaulsky G."/>
            <person name="Strassmann J.E."/>
            <person name="Queller D.C."/>
            <person name="Kuspa A."/>
            <person name="Grigoriev I.V."/>
        </authorList>
    </citation>
    <scope>NUCLEOTIDE SEQUENCE [LARGE SCALE GENOMIC DNA]</scope>
    <source>
        <strain evidence="5">QSDP1</strain>
    </source>
</reference>
<dbReference type="EMBL" id="GL871313">
    <property type="protein sequence ID" value="EGC30636.1"/>
    <property type="molecule type" value="Genomic_DNA"/>
</dbReference>
<evidence type="ECO:0000256" key="2">
    <source>
        <dbReference type="SAM" id="MobiDB-lite"/>
    </source>
</evidence>
<dbReference type="GeneID" id="10509018"/>
<dbReference type="OrthoDB" id="6133115at2759"/>
<evidence type="ECO:0000313" key="4">
    <source>
        <dbReference type="EMBL" id="EGC30636.1"/>
    </source>
</evidence>
<dbReference type="STRING" id="5786.F0ZZJ7"/>
<dbReference type="InParanoid" id="F0ZZJ7"/>
<proteinExistence type="predicted"/>
<dbReference type="SMART" id="SM00726">
    <property type="entry name" value="UIM"/>
    <property type="match status" value="3"/>
</dbReference>
<dbReference type="Pfam" id="PF00644">
    <property type="entry name" value="PARP"/>
    <property type="match status" value="1"/>
</dbReference>
<dbReference type="AlphaFoldDB" id="F0ZZJ7"/>
<feature type="region of interest" description="Disordered" evidence="2">
    <location>
        <begin position="329"/>
        <end position="360"/>
    </location>
</feature>
<organism evidence="4 5">
    <name type="scientific">Dictyostelium purpureum</name>
    <name type="common">Slime mold</name>
    <dbReference type="NCBI Taxonomy" id="5786"/>
    <lineage>
        <taxon>Eukaryota</taxon>
        <taxon>Amoebozoa</taxon>
        <taxon>Evosea</taxon>
        <taxon>Eumycetozoa</taxon>
        <taxon>Dictyostelia</taxon>
        <taxon>Dictyosteliales</taxon>
        <taxon>Dictyosteliaceae</taxon>
        <taxon>Dictyostelium</taxon>
    </lineage>
</organism>
<dbReference type="PROSITE" id="PS51059">
    <property type="entry name" value="PARP_CATALYTIC"/>
    <property type="match status" value="1"/>
</dbReference>
<dbReference type="InterPro" id="IPR003903">
    <property type="entry name" value="UIM_dom"/>
</dbReference>
<keyword evidence="1" id="KW-0328">Glycosyltransferase</keyword>